<keyword evidence="7" id="KW-0503">Monooxygenase</keyword>
<dbReference type="InterPro" id="IPR050121">
    <property type="entry name" value="Cytochrome_P450_monoxygenase"/>
</dbReference>
<dbReference type="Pfam" id="PF00067">
    <property type="entry name" value="p450"/>
    <property type="match status" value="1"/>
</dbReference>
<proteinExistence type="inferred from homology"/>
<comment type="similarity">
    <text evidence="2 7">Belongs to the cytochrome P450 family.</text>
</comment>
<evidence type="ECO:0000256" key="7">
    <source>
        <dbReference type="RuleBase" id="RU000461"/>
    </source>
</evidence>
<dbReference type="GO" id="GO:0004497">
    <property type="term" value="F:monooxygenase activity"/>
    <property type="evidence" value="ECO:0007669"/>
    <property type="project" value="UniProtKB-KW"/>
</dbReference>
<name>A0A438N0T1_EXOME</name>
<evidence type="ECO:0000256" key="1">
    <source>
        <dbReference type="ARBA" id="ARBA00001971"/>
    </source>
</evidence>
<evidence type="ECO:0000256" key="3">
    <source>
        <dbReference type="ARBA" id="ARBA00022723"/>
    </source>
</evidence>
<organism evidence="8 9">
    <name type="scientific">Exophiala mesophila</name>
    <name type="common">Black yeast-like fungus</name>
    <dbReference type="NCBI Taxonomy" id="212818"/>
    <lineage>
        <taxon>Eukaryota</taxon>
        <taxon>Fungi</taxon>
        <taxon>Dikarya</taxon>
        <taxon>Ascomycota</taxon>
        <taxon>Pezizomycotina</taxon>
        <taxon>Eurotiomycetes</taxon>
        <taxon>Chaetothyriomycetidae</taxon>
        <taxon>Chaetothyriales</taxon>
        <taxon>Herpotrichiellaceae</taxon>
        <taxon>Exophiala</taxon>
    </lineage>
</organism>
<dbReference type="PRINTS" id="PR00463">
    <property type="entry name" value="EP450I"/>
</dbReference>
<keyword evidence="4 7" id="KW-0560">Oxidoreductase</keyword>
<dbReference type="PRINTS" id="PR00385">
    <property type="entry name" value="P450"/>
</dbReference>
<evidence type="ECO:0000256" key="6">
    <source>
        <dbReference type="PIRSR" id="PIRSR602401-1"/>
    </source>
</evidence>
<dbReference type="OrthoDB" id="3934656at2759"/>
<accession>A0A438N0T1</accession>
<dbReference type="CDD" id="cd11060">
    <property type="entry name" value="CYP57A1-like"/>
    <property type="match status" value="1"/>
</dbReference>
<dbReference type="InterPro" id="IPR002401">
    <property type="entry name" value="Cyt_P450_E_grp-I"/>
</dbReference>
<evidence type="ECO:0000313" key="8">
    <source>
        <dbReference type="EMBL" id="RVX69338.1"/>
    </source>
</evidence>
<protein>
    <submittedName>
        <fullName evidence="8">Uncharacterized protein</fullName>
    </submittedName>
</protein>
<keyword evidence="5 6" id="KW-0408">Iron</keyword>
<keyword evidence="6 7" id="KW-0349">Heme</keyword>
<dbReference type="AlphaFoldDB" id="A0A438N0T1"/>
<dbReference type="GO" id="GO:0016705">
    <property type="term" value="F:oxidoreductase activity, acting on paired donors, with incorporation or reduction of molecular oxygen"/>
    <property type="evidence" value="ECO:0007669"/>
    <property type="project" value="InterPro"/>
</dbReference>
<keyword evidence="3 6" id="KW-0479">Metal-binding</keyword>
<evidence type="ECO:0000256" key="2">
    <source>
        <dbReference type="ARBA" id="ARBA00010617"/>
    </source>
</evidence>
<dbReference type="InterPro" id="IPR036396">
    <property type="entry name" value="Cyt_P450_sf"/>
</dbReference>
<feature type="binding site" description="axial binding residue" evidence="6">
    <location>
        <position position="337"/>
    </location>
    <ligand>
        <name>heme</name>
        <dbReference type="ChEBI" id="CHEBI:30413"/>
    </ligand>
    <ligandPart>
        <name>Fe</name>
        <dbReference type="ChEBI" id="CHEBI:18248"/>
    </ligandPart>
</feature>
<gene>
    <name evidence="8" type="ORF">B0A52_06933</name>
</gene>
<dbReference type="PANTHER" id="PTHR24305:SF232">
    <property type="entry name" value="P450, PUTATIVE (EUROFUNG)-RELATED"/>
    <property type="match status" value="1"/>
</dbReference>
<dbReference type="InterPro" id="IPR001128">
    <property type="entry name" value="Cyt_P450"/>
</dbReference>
<dbReference type="GO" id="GO:0005506">
    <property type="term" value="F:iron ion binding"/>
    <property type="evidence" value="ECO:0007669"/>
    <property type="project" value="InterPro"/>
</dbReference>
<evidence type="ECO:0000256" key="4">
    <source>
        <dbReference type="ARBA" id="ARBA00023002"/>
    </source>
</evidence>
<dbReference type="GO" id="GO:0020037">
    <property type="term" value="F:heme binding"/>
    <property type="evidence" value="ECO:0007669"/>
    <property type="project" value="InterPro"/>
</dbReference>
<comment type="cofactor">
    <cofactor evidence="1 6">
        <name>heme</name>
        <dbReference type="ChEBI" id="CHEBI:30413"/>
    </cofactor>
</comment>
<evidence type="ECO:0000256" key="5">
    <source>
        <dbReference type="ARBA" id="ARBA00023004"/>
    </source>
</evidence>
<evidence type="ECO:0000313" key="9">
    <source>
        <dbReference type="Proteomes" id="UP000288859"/>
    </source>
</evidence>
<dbReference type="InterPro" id="IPR017972">
    <property type="entry name" value="Cyt_P450_CS"/>
</dbReference>
<dbReference type="PROSITE" id="PS00086">
    <property type="entry name" value="CYTOCHROME_P450"/>
    <property type="match status" value="1"/>
</dbReference>
<dbReference type="Gene3D" id="1.10.630.10">
    <property type="entry name" value="Cytochrome P450"/>
    <property type="match status" value="1"/>
</dbReference>
<dbReference type="PANTHER" id="PTHR24305">
    <property type="entry name" value="CYTOCHROME P450"/>
    <property type="match status" value="1"/>
</dbReference>
<dbReference type="SUPFAM" id="SSF48264">
    <property type="entry name" value="Cytochrome P450"/>
    <property type="match status" value="1"/>
</dbReference>
<dbReference type="EMBL" id="NAJM01000030">
    <property type="protein sequence ID" value="RVX69338.1"/>
    <property type="molecule type" value="Genomic_DNA"/>
</dbReference>
<sequence>MDSLFTTRDPVYHKNLKRPVAQLFSMTNMKAYEVYADECSQLFIDAMTELQGQSIDLGAWLQWYAFDVIASITFQRRFGFLEQRKDVHHMIQDLDFAFLYAKLIGQFPNLHKWLVGNKTLMNTLNRLFGELPDPLSRFLKITEEEIARYDSQQKEAGAARTDFLAQLRQKEAKDGKIPYRDMVNHLSNNILAGSDTTAISLRACFYYLMKTPAAYVKLVAEITEADKRNELSPFVTYEESLRLPYLQAVMKEALRIHPGVAFPLERYVPPEGAVICGKAVPGGTNVSVNAAVIHMDKNIFGPDADQFRPERWIDASPDQLKLMDRSFLAFGYGARTCIGKNISILEMGKFIPQIFRQFDMEWASPKPEWELSAAWFWRQTGLISLSQISAPIP</sequence>
<dbReference type="VEuPathDB" id="FungiDB:PV10_08996"/>
<dbReference type="Proteomes" id="UP000288859">
    <property type="component" value="Unassembled WGS sequence"/>
</dbReference>
<reference evidence="8 9" key="1">
    <citation type="submission" date="2017-03" db="EMBL/GenBank/DDBJ databases">
        <title>Genomes of endolithic fungi from Antarctica.</title>
        <authorList>
            <person name="Coleine C."/>
            <person name="Masonjones S."/>
            <person name="Stajich J.E."/>
        </authorList>
    </citation>
    <scope>NUCLEOTIDE SEQUENCE [LARGE SCALE GENOMIC DNA]</scope>
    <source>
        <strain evidence="8 9">CCFEE 6314</strain>
    </source>
</reference>
<comment type="caution">
    <text evidence="8">The sequence shown here is derived from an EMBL/GenBank/DDBJ whole genome shotgun (WGS) entry which is preliminary data.</text>
</comment>